<evidence type="ECO:0000256" key="5">
    <source>
        <dbReference type="ARBA" id="ARBA00023134"/>
    </source>
</evidence>
<dbReference type="SUPFAM" id="SSF52540">
    <property type="entry name" value="P-loop containing nucleoside triphosphate hydrolases"/>
    <property type="match status" value="1"/>
</dbReference>
<evidence type="ECO:0000256" key="6">
    <source>
        <dbReference type="HAMAP-Rule" id="MF_00379"/>
    </source>
</evidence>
<keyword evidence="9" id="KW-0689">Ribosomal protein</keyword>
<proteinExistence type="inferred from homology"/>
<dbReference type="InterPro" id="IPR027266">
    <property type="entry name" value="TrmE/GcvT-like"/>
</dbReference>
<feature type="binding site" evidence="6">
    <location>
        <position position="121"/>
    </location>
    <ligand>
        <name>(6S)-5-formyl-5,6,7,8-tetrahydrofolate</name>
        <dbReference type="ChEBI" id="CHEBI:57457"/>
    </ligand>
</feature>
<dbReference type="EMBL" id="JBBLZC010000027">
    <property type="protein sequence ID" value="MEK0085442.1"/>
    <property type="molecule type" value="Genomic_DNA"/>
</dbReference>
<keyword evidence="4 6" id="KW-0630">Potassium</keyword>
<feature type="binding site" evidence="6">
    <location>
        <position position="253"/>
    </location>
    <ligand>
        <name>Mg(2+)</name>
        <dbReference type="ChEBI" id="CHEBI:18420"/>
    </ligand>
</feature>
<comment type="caution">
    <text evidence="9">The sequence shown here is derived from an EMBL/GenBank/DDBJ whole genome shotgun (WGS) entry which is preliminary data.</text>
</comment>
<dbReference type="InterPro" id="IPR005225">
    <property type="entry name" value="Small_GTP-bd"/>
</dbReference>
<dbReference type="InterPro" id="IPR006073">
    <property type="entry name" value="GTP-bd"/>
</dbReference>
<dbReference type="Gene3D" id="1.20.120.430">
    <property type="entry name" value="tRNA modification GTPase MnmE domain 2"/>
    <property type="match status" value="1"/>
</dbReference>
<reference evidence="9 10" key="1">
    <citation type="submission" date="2024-01" db="EMBL/GenBank/DDBJ databases">
        <title>Multi-omics insights into the function and evolution of sodium benzoate biodegradation pathways in Benzoatithermus flavus gen. nov., sp. nov. from hot spring.</title>
        <authorList>
            <person name="Hu C.-J."/>
            <person name="Li W.-J."/>
        </authorList>
    </citation>
    <scope>NUCLEOTIDE SEQUENCE [LARGE SCALE GENOMIC DNA]</scope>
    <source>
        <strain evidence="9 10">SYSU G07066</strain>
    </source>
</reference>
<gene>
    <name evidence="6 9" type="primary">mnmE</name>
    <name evidence="6" type="synonym">trmE</name>
    <name evidence="9" type="ORF">U1T56_20000</name>
</gene>
<dbReference type="Pfam" id="PF01926">
    <property type="entry name" value="MMR_HSR1"/>
    <property type="match status" value="1"/>
</dbReference>
<dbReference type="PANTHER" id="PTHR42714">
    <property type="entry name" value="TRNA MODIFICATION GTPASE GTPBP3"/>
    <property type="match status" value="1"/>
</dbReference>
<dbReference type="Proteomes" id="UP001375743">
    <property type="component" value="Unassembled WGS sequence"/>
</dbReference>
<dbReference type="InterPro" id="IPR025867">
    <property type="entry name" value="MnmE_helical"/>
</dbReference>
<comment type="function">
    <text evidence="6">Exhibits a very high intrinsic GTPase hydrolysis rate. Involved in the addition of a carboxymethylaminomethyl (cmnm) group at the wobble position (U34) of certain tRNAs, forming tRNA-cmnm(5)s(2)U34.</text>
</comment>
<dbReference type="PANTHER" id="PTHR42714:SF2">
    <property type="entry name" value="TRNA MODIFICATION GTPASE GTPBP3, MITOCHONDRIAL"/>
    <property type="match status" value="1"/>
</dbReference>
<comment type="caution">
    <text evidence="6">Lacks conserved residue(s) required for the propagation of feature annotation.</text>
</comment>
<dbReference type="InterPro" id="IPR031168">
    <property type="entry name" value="G_TrmE"/>
</dbReference>
<dbReference type="NCBIfam" id="TIGR00450">
    <property type="entry name" value="mnmE_trmE_thdF"/>
    <property type="match status" value="1"/>
</dbReference>
<dbReference type="GO" id="GO:0005840">
    <property type="term" value="C:ribosome"/>
    <property type="evidence" value="ECO:0007669"/>
    <property type="project" value="UniProtKB-KW"/>
</dbReference>
<evidence type="ECO:0000256" key="2">
    <source>
        <dbReference type="ARBA" id="ARBA00022694"/>
    </source>
</evidence>
<sequence length="441" mass="46896">MAEATIYAPATAPGRAAVAVLRITGANAAEAARLLTGREPPEPRRAALRRLRDPRDGSIIDEALVLWFPGPRSETGEDMLEIQHHGGHAVLAELLEILGGVEGFRPASPGEFTRRAFLNGKLDLTAAEGLADLIDATTRAQARQALRQLEGALGRLYGDWRERLLGALALIEAEIDFAAEEEVPDAMLARVRPDLERLRAEMAAHLADGHRGERLRAGVTVAVIGAPNVGKSSLVNLLARRDVAIVTPHAGTTRDVIEVQLDLDGLPVILLDTAGLRETEDPIEAEGIARARRRAETADLRLHILDATAPETTLADFDEATLLVVNKIDLVPASRLPAGAIGLSCKTGTGVGELLAVLTNRARRLLGTGETPLLTRARHREAVQAAAAALDRFLEGAAAGAELALLAEDLRLAARAVGRITGTVGVEDVLDRIFATFCIGK</sequence>
<feature type="domain" description="TrmE-type G" evidence="8">
    <location>
        <begin position="218"/>
        <end position="363"/>
    </location>
</feature>
<protein>
    <recommendedName>
        <fullName evidence="6">tRNA modification GTPase MnmE</fullName>
        <ecNumber evidence="6">3.6.-.-</ecNumber>
    </recommendedName>
</protein>
<keyword evidence="2 6" id="KW-0819">tRNA processing</keyword>
<evidence type="ECO:0000256" key="3">
    <source>
        <dbReference type="ARBA" id="ARBA00022741"/>
    </source>
</evidence>
<dbReference type="InterPro" id="IPR018948">
    <property type="entry name" value="GTP-bd_TrmE_N"/>
</dbReference>
<feature type="binding site" evidence="6">
    <location>
        <begin position="272"/>
        <end position="275"/>
    </location>
    <ligand>
        <name>GTP</name>
        <dbReference type="ChEBI" id="CHEBI:37565"/>
    </ligand>
</feature>
<evidence type="ECO:0000313" key="9">
    <source>
        <dbReference type="EMBL" id="MEK0085442.1"/>
    </source>
</evidence>
<dbReference type="HAMAP" id="MF_00379">
    <property type="entry name" value="GTPase_MnmE"/>
    <property type="match status" value="1"/>
</dbReference>
<keyword evidence="6" id="KW-0963">Cytoplasm</keyword>
<comment type="subunit">
    <text evidence="6">Homodimer. Heterotetramer of two MnmE and two MnmG subunits.</text>
</comment>
<keyword evidence="6 9" id="KW-0378">Hydrolase</keyword>
<comment type="cofactor">
    <cofactor evidence="6">
        <name>K(+)</name>
        <dbReference type="ChEBI" id="CHEBI:29103"/>
    </cofactor>
    <text evidence="6">Binds 1 potassium ion per subunit.</text>
</comment>
<dbReference type="GO" id="GO:0016787">
    <property type="term" value="F:hydrolase activity"/>
    <property type="evidence" value="ECO:0007669"/>
    <property type="project" value="UniProtKB-KW"/>
</dbReference>
<dbReference type="Pfam" id="PF10396">
    <property type="entry name" value="TrmE_N"/>
    <property type="match status" value="1"/>
</dbReference>
<dbReference type="InterPro" id="IPR004520">
    <property type="entry name" value="GTPase_MnmE"/>
</dbReference>
<feature type="binding site" evidence="6">
    <location>
        <position position="232"/>
    </location>
    <ligand>
        <name>Mg(2+)</name>
        <dbReference type="ChEBI" id="CHEBI:18420"/>
    </ligand>
</feature>
<dbReference type="Pfam" id="PF12631">
    <property type="entry name" value="MnmE_helical"/>
    <property type="match status" value="1"/>
</dbReference>
<evidence type="ECO:0000259" key="8">
    <source>
        <dbReference type="PROSITE" id="PS51709"/>
    </source>
</evidence>
<dbReference type="InterPro" id="IPR027417">
    <property type="entry name" value="P-loop_NTPase"/>
</dbReference>
<dbReference type="PROSITE" id="PS51709">
    <property type="entry name" value="G_TRME"/>
    <property type="match status" value="1"/>
</dbReference>
<feature type="binding site" evidence="6">
    <location>
        <position position="441"/>
    </location>
    <ligand>
        <name>(6S)-5-formyl-5,6,7,8-tetrahydrofolate</name>
        <dbReference type="ChEBI" id="CHEBI:57457"/>
    </ligand>
</feature>
<evidence type="ECO:0000256" key="4">
    <source>
        <dbReference type="ARBA" id="ARBA00022958"/>
    </source>
</evidence>
<feature type="binding site" evidence="6">
    <location>
        <position position="81"/>
    </location>
    <ligand>
        <name>(6S)-5-formyl-5,6,7,8-tetrahydrofolate</name>
        <dbReference type="ChEBI" id="CHEBI:57457"/>
    </ligand>
</feature>
<keyword evidence="5 6" id="KW-0342">GTP-binding</keyword>
<dbReference type="NCBIfam" id="NF003661">
    <property type="entry name" value="PRK05291.1-3"/>
    <property type="match status" value="1"/>
</dbReference>
<feature type="binding site" evidence="6">
    <location>
        <begin position="228"/>
        <end position="233"/>
    </location>
    <ligand>
        <name>GTP</name>
        <dbReference type="ChEBI" id="CHEBI:37565"/>
    </ligand>
</feature>
<evidence type="ECO:0000256" key="1">
    <source>
        <dbReference type="ARBA" id="ARBA00011043"/>
    </source>
</evidence>
<comment type="similarity">
    <text evidence="1 6 7">Belongs to the TRAFAC class TrmE-Era-EngA-EngB-Septin-like GTPase superfamily. TrmE GTPase family.</text>
</comment>
<dbReference type="Gene3D" id="3.40.50.300">
    <property type="entry name" value="P-loop containing nucleotide triphosphate hydrolases"/>
    <property type="match status" value="1"/>
</dbReference>
<feature type="binding site" evidence="6">
    <location>
        <begin position="247"/>
        <end position="253"/>
    </location>
    <ligand>
        <name>GTP</name>
        <dbReference type="ChEBI" id="CHEBI:37565"/>
    </ligand>
</feature>
<dbReference type="CDD" id="cd04164">
    <property type="entry name" value="trmE"/>
    <property type="match status" value="1"/>
</dbReference>
<dbReference type="EC" id="3.6.-.-" evidence="6"/>
<keyword evidence="10" id="KW-1185">Reference proteome</keyword>
<keyword evidence="9" id="KW-0687">Ribonucleoprotein</keyword>
<organism evidence="9 10">
    <name type="scientific">Benzoatithermus flavus</name>
    <dbReference type="NCBI Taxonomy" id="3108223"/>
    <lineage>
        <taxon>Bacteria</taxon>
        <taxon>Pseudomonadati</taxon>
        <taxon>Pseudomonadota</taxon>
        <taxon>Alphaproteobacteria</taxon>
        <taxon>Geminicoccales</taxon>
        <taxon>Geminicoccaceae</taxon>
        <taxon>Benzoatithermus</taxon>
    </lineage>
</organism>
<dbReference type="InterPro" id="IPR027368">
    <property type="entry name" value="MnmE_dom2"/>
</dbReference>
<keyword evidence="6" id="KW-0479">Metal-binding</keyword>
<comment type="subcellular location">
    <subcellularLocation>
        <location evidence="6">Cytoplasm</location>
    </subcellularLocation>
</comment>
<evidence type="ECO:0000256" key="7">
    <source>
        <dbReference type="RuleBase" id="RU003313"/>
    </source>
</evidence>
<name>A0ABU8XZT1_9PROT</name>
<keyword evidence="3 6" id="KW-0547">Nucleotide-binding</keyword>
<accession>A0ABU8XZT1</accession>
<dbReference type="Gene3D" id="3.30.1360.120">
    <property type="entry name" value="Probable tRNA modification gtpase trme, domain 1"/>
    <property type="match status" value="1"/>
</dbReference>
<dbReference type="RefSeq" id="WP_418161291.1">
    <property type="nucleotide sequence ID" value="NZ_JBBLZC010000027.1"/>
</dbReference>
<dbReference type="CDD" id="cd14858">
    <property type="entry name" value="TrmE_N"/>
    <property type="match status" value="1"/>
</dbReference>
<dbReference type="SUPFAM" id="SSF116878">
    <property type="entry name" value="TrmE connector domain"/>
    <property type="match status" value="1"/>
</dbReference>
<keyword evidence="6" id="KW-0460">Magnesium</keyword>
<dbReference type="NCBIfam" id="TIGR00231">
    <property type="entry name" value="small_GTP"/>
    <property type="match status" value="1"/>
</dbReference>
<feature type="binding site" evidence="6">
    <location>
        <position position="22"/>
    </location>
    <ligand>
        <name>(6S)-5-formyl-5,6,7,8-tetrahydrofolate</name>
        <dbReference type="ChEBI" id="CHEBI:57457"/>
    </ligand>
</feature>
<evidence type="ECO:0000313" key="10">
    <source>
        <dbReference type="Proteomes" id="UP001375743"/>
    </source>
</evidence>